<sequence length="343" mass="36557">MRGLIYAFASLVLACVIASGAAARDQIQIVGSSTVLPYARIVAETFGEVYAQFRTPVVESGGSAAGIKEFCRGVGMDTVDIADASRPITPMEIDACAKNGVSAIEEVKFGYDGIVFANDVSAPHLDLTPADLYRALAARVVVDGSLVDNPYKRWSEVNPDLPDLPITVFIPGEKHGTREVFEVKLLAVGCVDAGAYDAFVDEGGAESAHAACLDLRKDGRAVDIDGDYTETLARISANRSALGVFGLSFYENNVDKLNVATISGVTPSSETVASGAYPVSRPLYFYVKKAHLDVVPGLAEYVAFFLSDDMIGPYGLLADRGLVAAPEAERMAMRQRVERGETL</sequence>
<dbReference type="PROSITE" id="PS51257">
    <property type="entry name" value="PROKAR_LIPOPROTEIN"/>
    <property type="match status" value="1"/>
</dbReference>
<dbReference type="InterPro" id="IPR050811">
    <property type="entry name" value="Phosphate_ABC_transporter"/>
</dbReference>
<dbReference type="PANTHER" id="PTHR30570">
    <property type="entry name" value="PERIPLASMIC PHOSPHATE BINDING COMPONENT OF PHOSPHATE ABC TRANSPORTER"/>
    <property type="match status" value="1"/>
</dbReference>
<evidence type="ECO:0000256" key="2">
    <source>
        <dbReference type="SAM" id="SignalP"/>
    </source>
</evidence>
<dbReference type="RefSeq" id="WP_141150828.1">
    <property type="nucleotide sequence ID" value="NZ_VHLG01000017.1"/>
</dbReference>
<dbReference type="Proteomes" id="UP000318801">
    <property type="component" value="Unassembled WGS sequence"/>
</dbReference>
<dbReference type="OrthoDB" id="9790048at2"/>
<proteinExistence type="predicted"/>
<keyword evidence="1 2" id="KW-0732">Signal</keyword>
<feature type="signal peptide" evidence="2">
    <location>
        <begin position="1"/>
        <end position="21"/>
    </location>
</feature>
<dbReference type="SUPFAM" id="SSF53850">
    <property type="entry name" value="Periplasmic binding protein-like II"/>
    <property type="match status" value="1"/>
</dbReference>
<organism evidence="4 5">
    <name type="scientific">Martelella alba</name>
    <dbReference type="NCBI Taxonomy" id="2590451"/>
    <lineage>
        <taxon>Bacteria</taxon>
        <taxon>Pseudomonadati</taxon>
        <taxon>Pseudomonadota</taxon>
        <taxon>Alphaproteobacteria</taxon>
        <taxon>Hyphomicrobiales</taxon>
        <taxon>Aurantimonadaceae</taxon>
        <taxon>Martelella</taxon>
    </lineage>
</organism>
<accession>A0A506U3B6</accession>
<protein>
    <submittedName>
        <fullName evidence="4">Phosphonate ABC transporter substrate-binding protein</fullName>
    </submittedName>
</protein>
<feature type="chain" id="PRO_5021423655" evidence="2">
    <location>
        <begin position="22"/>
        <end position="343"/>
    </location>
</feature>
<dbReference type="EMBL" id="VHLG01000017">
    <property type="protein sequence ID" value="TPW27505.1"/>
    <property type="molecule type" value="Genomic_DNA"/>
</dbReference>
<evidence type="ECO:0000313" key="4">
    <source>
        <dbReference type="EMBL" id="TPW27505.1"/>
    </source>
</evidence>
<feature type="domain" description="PBP" evidence="3">
    <location>
        <begin position="19"/>
        <end position="309"/>
    </location>
</feature>
<keyword evidence="5" id="KW-1185">Reference proteome</keyword>
<dbReference type="InterPro" id="IPR024370">
    <property type="entry name" value="PBP_domain"/>
</dbReference>
<dbReference type="Gene3D" id="3.40.190.10">
    <property type="entry name" value="Periplasmic binding protein-like II"/>
    <property type="match status" value="2"/>
</dbReference>
<comment type="caution">
    <text evidence="4">The sequence shown here is derived from an EMBL/GenBank/DDBJ whole genome shotgun (WGS) entry which is preliminary data.</text>
</comment>
<dbReference type="PANTHER" id="PTHR30570:SF1">
    <property type="entry name" value="PHOSPHATE-BINDING PROTEIN PSTS"/>
    <property type="match status" value="1"/>
</dbReference>
<name>A0A506U3B6_9HYPH</name>
<evidence type="ECO:0000256" key="1">
    <source>
        <dbReference type="ARBA" id="ARBA00022729"/>
    </source>
</evidence>
<dbReference type="Pfam" id="PF12849">
    <property type="entry name" value="PBP_like_2"/>
    <property type="match status" value="1"/>
</dbReference>
<evidence type="ECO:0000313" key="5">
    <source>
        <dbReference type="Proteomes" id="UP000318801"/>
    </source>
</evidence>
<gene>
    <name evidence="4" type="ORF">FJU08_20020</name>
</gene>
<reference evidence="4 5" key="1">
    <citation type="submission" date="2019-06" db="EMBL/GenBank/DDBJ databases">
        <authorList>
            <person name="Li M."/>
        </authorList>
    </citation>
    <scope>NUCLEOTIDE SEQUENCE [LARGE SCALE GENOMIC DNA]</scope>
    <source>
        <strain evidence="4 5">BGMRC2036</strain>
    </source>
</reference>
<dbReference type="AlphaFoldDB" id="A0A506U3B6"/>
<evidence type="ECO:0000259" key="3">
    <source>
        <dbReference type="Pfam" id="PF12849"/>
    </source>
</evidence>